<dbReference type="PANTHER" id="PTHR43179:SF12">
    <property type="entry name" value="GALACTOFURANOSYLTRANSFERASE GLFT2"/>
    <property type="match status" value="1"/>
</dbReference>
<keyword evidence="3 4" id="KW-0808">Transferase</keyword>
<evidence type="ECO:0000256" key="2">
    <source>
        <dbReference type="ARBA" id="ARBA00022676"/>
    </source>
</evidence>
<dbReference type="SUPFAM" id="SSF53448">
    <property type="entry name" value="Nucleotide-diphospho-sugar transferases"/>
    <property type="match status" value="1"/>
</dbReference>
<dbReference type="InterPro" id="IPR029044">
    <property type="entry name" value="Nucleotide-diphossugar_trans"/>
</dbReference>
<comment type="similarity">
    <text evidence="1">Belongs to the glycosyltransferase 2 family.</text>
</comment>
<protein>
    <submittedName>
        <fullName evidence="4">Glycosyltransferase</fullName>
        <ecNumber evidence="4">2.4.-.-</ecNumber>
    </submittedName>
</protein>
<keyword evidence="5" id="KW-1185">Reference proteome</keyword>
<sequence length="297" mass="32514">MASEREISIIVPVYQGLKQTKKCLESVLLNGLVGANIVLINDSSPNSSVRDYCRQLASHDLIILSENDRNLGFVGSVNKGMQLAGAKDVVLLNSDTIVSAGWLSALRQAAYRSPQVGTVTPFSNNATVCSYPLSKGDNALLPGLSVMSMQGICAEVASGDCPELPTGVGFCMYIRRDCLDDVGYFDEEAFGKGYGEENDFCLRASANGWKHLLAPDCFVYHEGGVSFSDQKQALVANAEKVIAERYPGYFDDVKKFIQQDPIRPFRDRIDAEIYRRGGEAAAALWALRAQEYRSRSN</sequence>
<name>A0A9X2KWR6_9GAMM</name>
<dbReference type="AlphaFoldDB" id="A0A9X2KWR6"/>
<organism evidence="4 5">
    <name type="scientific">Gilvimarinus xylanilyticus</name>
    <dbReference type="NCBI Taxonomy" id="2944139"/>
    <lineage>
        <taxon>Bacteria</taxon>
        <taxon>Pseudomonadati</taxon>
        <taxon>Pseudomonadota</taxon>
        <taxon>Gammaproteobacteria</taxon>
        <taxon>Cellvibrionales</taxon>
        <taxon>Cellvibrionaceae</taxon>
        <taxon>Gilvimarinus</taxon>
    </lineage>
</organism>
<reference evidence="4" key="1">
    <citation type="submission" date="2022-05" db="EMBL/GenBank/DDBJ databases">
        <authorList>
            <person name="Sun H.-N."/>
        </authorList>
    </citation>
    <scope>NUCLEOTIDE SEQUENCE</scope>
    <source>
        <strain evidence="4">HB14</strain>
    </source>
</reference>
<dbReference type="EMBL" id="JAMFTH010000001">
    <property type="protein sequence ID" value="MCP8899355.1"/>
    <property type="molecule type" value="Genomic_DNA"/>
</dbReference>
<dbReference type="Gene3D" id="3.90.550.10">
    <property type="entry name" value="Spore Coat Polysaccharide Biosynthesis Protein SpsA, Chain A"/>
    <property type="match status" value="1"/>
</dbReference>
<gene>
    <name evidence="4" type="ORF">M6D89_08615</name>
</gene>
<proteinExistence type="inferred from homology"/>
<evidence type="ECO:0000313" key="5">
    <source>
        <dbReference type="Proteomes" id="UP001139319"/>
    </source>
</evidence>
<evidence type="ECO:0000256" key="3">
    <source>
        <dbReference type="ARBA" id="ARBA00022679"/>
    </source>
</evidence>
<dbReference type="EC" id="2.4.-.-" evidence="4"/>
<keyword evidence="2 4" id="KW-0328">Glycosyltransferase</keyword>
<dbReference type="RefSeq" id="WP_253967606.1">
    <property type="nucleotide sequence ID" value="NZ_JAMFTH010000001.1"/>
</dbReference>
<accession>A0A9X2KWR6</accession>
<comment type="caution">
    <text evidence="4">The sequence shown here is derived from an EMBL/GenBank/DDBJ whole genome shotgun (WGS) entry which is preliminary data.</text>
</comment>
<evidence type="ECO:0000313" key="4">
    <source>
        <dbReference type="EMBL" id="MCP8899355.1"/>
    </source>
</evidence>
<dbReference type="GO" id="GO:0016757">
    <property type="term" value="F:glycosyltransferase activity"/>
    <property type="evidence" value="ECO:0007669"/>
    <property type="project" value="UniProtKB-KW"/>
</dbReference>
<reference evidence="4" key="2">
    <citation type="submission" date="2023-01" db="EMBL/GenBank/DDBJ databases">
        <title>Gilvimarinus xylanilyticus HB14 isolated from Caulerpa lentillifera aquaculture base in Hainan, China.</title>
        <authorList>
            <person name="Zhang Y.-J."/>
        </authorList>
    </citation>
    <scope>NUCLEOTIDE SEQUENCE</scope>
    <source>
        <strain evidence="4">HB14</strain>
    </source>
</reference>
<evidence type="ECO:0000256" key="1">
    <source>
        <dbReference type="ARBA" id="ARBA00006739"/>
    </source>
</evidence>
<dbReference type="Pfam" id="PF13641">
    <property type="entry name" value="Glyco_tranf_2_3"/>
    <property type="match status" value="1"/>
</dbReference>
<dbReference type="PANTHER" id="PTHR43179">
    <property type="entry name" value="RHAMNOSYLTRANSFERASE WBBL"/>
    <property type="match status" value="1"/>
</dbReference>
<dbReference type="Proteomes" id="UP001139319">
    <property type="component" value="Unassembled WGS sequence"/>
</dbReference>